<dbReference type="STRING" id="1263868.RESH_02644"/>
<dbReference type="PATRIC" id="fig|1263868.3.peg.2867"/>
<evidence type="ECO:0000313" key="1">
    <source>
        <dbReference type="EMBL" id="EMI26751.1"/>
    </source>
</evidence>
<sequence length="45" mass="5052">MAVTFHLTDKTTGLGDFVGPVFFELASVEKLRGNRSSVIWLWLLV</sequence>
<comment type="caution">
    <text evidence="1">The sequence shown here is derived from an EMBL/GenBank/DDBJ whole genome shotgun (WGS) entry which is preliminary data.</text>
</comment>
<proteinExistence type="predicted"/>
<organism evidence="1 2">
    <name type="scientific">Rhodopirellula europaea SH398</name>
    <dbReference type="NCBI Taxonomy" id="1263868"/>
    <lineage>
        <taxon>Bacteria</taxon>
        <taxon>Pseudomonadati</taxon>
        <taxon>Planctomycetota</taxon>
        <taxon>Planctomycetia</taxon>
        <taxon>Pirellulales</taxon>
        <taxon>Pirellulaceae</taxon>
        <taxon>Rhodopirellula</taxon>
    </lineage>
</organism>
<dbReference type="EMBL" id="ANOF01000085">
    <property type="protein sequence ID" value="EMI26751.1"/>
    <property type="molecule type" value="Genomic_DNA"/>
</dbReference>
<reference evidence="1 2" key="1">
    <citation type="journal article" date="2013" name="Mar. Genomics">
        <title>Expression of sulfatases in Rhodopirellula baltica and the diversity of sulfatases in the genus Rhodopirellula.</title>
        <authorList>
            <person name="Wegner C.E."/>
            <person name="Richter-Heitmann T."/>
            <person name="Klindworth A."/>
            <person name="Klockow C."/>
            <person name="Richter M."/>
            <person name="Achstetter T."/>
            <person name="Glockner F.O."/>
            <person name="Harder J."/>
        </authorList>
    </citation>
    <scope>NUCLEOTIDE SEQUENCE [LARGE SCALE GENOMIC DNA]</scope>
    <source>
        <strain evidence="1 2">SH398</strain>
    </source>
</reference>
<dbReference type="AlphaFoldDB" id="M5S5L5"/>
<protein>
    <submittedName>
        <fullName evidence="1">Uncharacterized protein</fullName>
    </submittedName>
</protein>
<evidence type="ECO:0000313" key="2">
    <source>
        <dbReference type="Proteomes" id="UP000011996"/>
    </source>
</evidence>
<accession>M5S5L5</accession>
<gene>
    <name evidence="1" type="ORF">RESH_02644</name>
</gene>
<name>M5S5L5_9BACT</name>
<dbReference type="Proteomes" id="UP000011996">
    <property type="component" value="Unassembled WGS sequence"/>
</dbReference>